<evidence type="ECO:0000313" key="2">
    <source>
        <dbReference type="Proteomes" id="UP000026915"/>
    </source>
</evidence>
<accession>A0A061GZJ4</accession>
<dbReference type="HOGENOM" id="CLU_2610883_0_0_1"/>
<proteinExistence type="predicted"/>
<organism evidence="1 2">
    <name type="scientific">Theobroma cacao</name>
    <name type="common">Cacao</name>
    <name type="synonym">Cocoa</name>
    <dbReference type="NCBI Taxonomy" id="3641"/>
    <lineage>
        <taxon>Eukaryota</taxon>
        <taxon>Viridiplantae</taxon>
        <taxon>Streptophyta</taxon>
        <taxon>Embryophyta</taxon>
        <taxon>Tracheophyta</taxon>
        <taxon>Spermatophyta</taxon>
        <taxon>Magnoliopsida</taxon>
        <taxon>eudicotyledons</taxon>
        <taxon>Gunneridae</taxon>
        <taxon>Pentapetalae</taxon>
        <taxon>rosids</taxon>
        <taxon>malvids</taxon>
        <taxon>Malvales</taxon>
        <taxon>Malvaceae</taxon>
        <taxon>Byttnerioideae</taxon>
        <taxon>Theobroma</taxon>
    </lineage>
</organism>
<keyword evidence="2" id="KW-1185">Reference proteome</keyword>
<name>A0A061GZJ4_THECC</name>
<dbReference type="Proteomes" id="UP000026915">
    <property type="component" value="Chromosome 9"/>
</dbReference>
<dbReference type="EMBL" id="CM001887">
    <property type="protein sequence ID" value="EOY33139.1"/>
    <property type="molecule type" value="Genomic_DNA"/>
</dbReference>
<dbReference type="AlphaFoldDB" id="A0A061GZJ4"/>
<protein>
    <submittedName>
        <fullName evidence="1">Uncharacterized protein isoform 1</fullName>
    </submittedName>
</protein>
<evidence type="ECO:0000313" key="1">
    <source>
        <dbReference type="EMBL" id="EOY33139.1"/>
    </source>
</evidence>
<dbReference type="Gramene" id="EOY33139">
    <property type="protein sequence ID" value="EOY33139"/>
    <property type="gene ID" value="TCM_041122"/>
</dbReference>
<sequence length="84" mass="9608">MWVNHFTKLSFLQLIPTPFPALLSELFTSSAVPRFRSIALELKDKLLTSKIVAEVAIRKTINTNAISVVEKFQKMNMTMPLMRL</sequence>
<reference evidence="1 2" key="1">
    <citation type="journal article" date="2013" name="Genome Biol.">
        <title>The genome sequence of the most widely cultivated cacao type and its use to identify candidate genes regulating pod color.</title>
        <authorList>
            <person name="Motamayor J.C."/>
            <person name="Mockaitis K."/>
            <person name="Schmutz J."/>
            <person name="Haiminen N."/>
            <person name="Iii D.L."/>
            <person name="Cornejo O."/>
            <person name="Findley S.D."/>
            <person name="Zheng P."/>
            <person name="Utro F."/>
            <person name="Royaert S."/>
            <person name="Saski C."/>
            <person name="Jenkins J."/>
            <person name="Podicheti R."/>
            <person name="Zhao M."/>
            <person name="Scheffler B.E."/>
            <person name="Stack J.C."/>
            <person name="Feltus F.A."/>
            <person name="Mustiga G.M."/>
            <person name="Amores F."/>
            <person name="Phillips W."/>
            <person name="Marelli J.P."/>
            <person name="May G.D."/>
            <person name="Shapiro H."/>
            <person name="Ma J."/>
            <person name="Bustamante C.D."/>
            <person name="Schnell R.J."/>
            <person name="Main D."/>
            <person name="Gilbert D."/>
            <person name="Parida L."/>
            <person name="Kuhn D.N."/>
        </authorList>
    </citation>
    <scope>NUCLEOTIDE SEQUENCE [LARGE SCALE GENOMIC DNA]</scope>
    <source>
        <strain evidence="2">cv. Matina 1-6</strain>
    </source>
</reference>
<gene>
    <name evidence="1" type="ORF">TCM_041122</name>
</gene>
<dbReference type="InParanoid" id="A0A061GZJ4"/>